<protein>
    <recommendedName>
        <fullName evidence="3">peptidylprolyl isomerase</fullName>
        <ecNumber evidence="3">5.2.1.8</ecNumber>
    </recommendedName>
</protein>
<dbReference type="InterPro" id="IPR000297">
    <property type="entry name" value="PPIase_PpiC"/>
</dbReference>
<gene>
    <name evidence="6" type="ORF">K3152_09080</name>
</gene>
<dbReference type="RefSeq" id="WP_221573814.1">
    <property type="nucleotide sequence ID" value="NZ_JAIGNK010000003.1"/>
</dbReference>
<evidence type="ECO:0000256" key="2">
    <source>
        <dbReference type="ARBA" id="ARBA00007656"/>
    </source>
</evidence>
<organism evidence="6 7">
    <name type="scientific">Qipengyuania polymorpha</name>
    <dbReference type="NCBI Taxonomy" id="2867234"/>
    <lineage>
        <taxon>Bacteria</taxon>
        <taxon>Pseudomonadati</taxon>
        <taxon>Pseudomonadota</taxon>
        <taxon>Alphaproteobacteria</taxon>
        <taxon>Sphingomonadales</taxon>
        <taxon>Erythrobacteraceae</taxon>
        <taxon>Qipengyuania</taxon>
    </lineage>
</organism>
<evidence type="ECO:0000313" key="6">
    <source>
        <dbReference type="EMBL" id="MBX7458397.1"/>
    </source>
</evidence>
<dbReference type="Pfam" id="PF13145">
    <property type="entry name" value="Rotamase_2"/>
    <property type="match status" value="1"/>
</dbReference>
<dbReference type="EMBL" id="JAIGNK010000003">
    <property type="protein sequence ID" value="MBX7458397.1"/>
    <property type="molecule type" value="Genomic_DNA"/>
</dbReference>
<dbReference type="InterPro" id="IPR050245">
    <property type="entry name" value="PrsA_foldase"/>
</dbReference>
<dbReference type="EC" id="5.2.1.8" evidence="3"/>
<keyword evidence="7" id="KW-1185">Reference proteome</keyword>
<sequence>MMREWLRDPLAHFLIAGAAIWGVLSLTGGEVDPEARTISLSREQQAGLALAFERTMGRAPTDAELDARVAQWVREEVLYREALRLGLDEGDPVVKRRLATKMDELASAQAELVQPSEEELRAWYRENASGYESGGIYVFEQAYFPTRDAALAARGEDRPRGQPISLPRNVSGMSDKEVGQLFGSEFAEGLSRLEASPEWQGPVESGYGWHLVRVSSRDDGEIPPFEDLREKVERDWRSRTIAARREAAFEVLREAYTVEVE</sequence>
<name>A0ABS7J0Y3_9SPHN</name>
<dbReference type="Proteomes" id="UP000783253">
    <property type="component" value="Unassembled WGS sequence"/>
</dbReference>
<evidence type="ECO:0000313" key="7">
    <source>
        <dbReference type="Proteomes" id="UP000783253"/>
    </source>
</evidence>
<comment type="caution">
    <text evidence="6">The sequence shown here is derived from an EMBL/GenBank/DDBJ whole genome shotgun (WGS) entry which is preliminary data.</text>
</comment>
<dbReference type="PANTHER" id="PTHR47245:SF2">
    <property type="entry name" value="PEPTIDYL-PROLYL CIS-TRANS ISOMERASE HP_0175-RELATED"/>
    <property type="match status" value="1"/>
</dbReference>
<accession>A0ABS7J0Y3</accession>
<dbReference type="GO" id="GO:0016853">
    <property type="term" value="F:isomerase activity"/>
    <property type="evidence" value="ECO:0007669"/>
    <property type="project" value="UniProtKB-KW"/>
</dbReference>
<evidence type="ECO:0000256" key="3">
    <source>
        <dbReference type="ARBA" id="ARBA00013194"/>
    </source>
</evidence>
<evidence type="ECO:0000256" key="4">
    <source>
        <dbReference type="ARBA" id="ARBA00023110"/>
    </source>
</evidence>
<evidence type="ECO:0000259" key="5">
    <source>
        <dbReference type="Pfam" id="PF13145"/>
    </source>
</evidence>
<comment type="similarity">
    <text evidence="2">Belongs to the PpiC/parvulin rotamase family.</text>
</comment>
<keyword evidence="6" id="KW-0413">Isomerase</keyword>
<comment type="catalytic activity">
    <reaction evidence="1">
        <text>[protein]-peptidylproline (omega=180) = [protein]-peptidylproline (omega=0)</text>
        <dbReference type="Rhea" id="RHEA:16237"/>
        <dbReference type="Rhea" id="RHEA-COMP:10747"/>
        <dbReference type="Rhea" id="RHEA-COMP:10748"/>
        <dbReference type="ChEBI" id="CHEBI:83833"/>
        <dbReference type="ChEBI" id="CHEBI:83834"/>
        <dbReference type="EC" id="5.2.1.8"/>
    </reaction>
</comment>
<proteinExistence type="inferred from homology"/>
<feature type="domain" description="PpiC" evidence="5">
    <location>
        <begin position="115"/>
        <end position="229"/>
    </location>
</feature>
<evidence type="ECO:0000256" key="1">
    <source>
        <dbReference type="ARBA" id="ARBA00000971"/>
    </source>
</evidence>
<dbReference type="PANTHER" id="PTHR47245">
    <property type="entry name" value="PEPTIDYLPROLYL ISOMERASE"/>
    <property type="match status" value="1"/>
</dbReference>
<reference evidence="6 7" key="1">
    <citation type="submission" date="2021-08" db="EMBL/GenBank/DDBJ databases">
        <title>Comparative Genomics Analysis of the Genus Qipengyuania Reveals Extensive Genetic Diversity and Metabolic Versatility, Including the Description of Fifteen Novel Species.</title>
        <authorList>
            <person name="Liu Y."/>
        </authorList>
    </citation>
    <scope>NUCLEOTIDE SEQUENCE [LARGE SCALE GENOMIC DNA]</scope>
    <source>
        <strain evidence="6 7">1NDH17</strain>
    </source>
</reference>
<keyword evidence="4" id="KW-0697">Rotamase</keyword>